<comment type="caution">
    <text evidence="8">The sequence shown here is derived from an EMBL/GenBank/DDBJ whole genome shotgun (WGS) entry which is preliminary data.</text>
</comment>
<accession>A0ABW2BR33</accession>
<reference evidence="9" key="1">
    <citation type="journal article" date="2019" name="Int. J. Syst. Evol. Microbiol.">
        <title>The Global Catalogue of Microorganisms (GCM) 10K type strain sequencing project: providing services to taxonomists for standard genome sequencing and annotation.</title>
        <authorList>
            <consortium name="The Broad Institute Genomics Platform"/>
            <consortium name="The Broad Institute Genome Sequencing Center for Infectious Disease"/>
            <person name="Wu L."/>
            <person name="Ma J."/>
        </authorList>
    </citation>
    <scope>NUCLEOTIDE SEQUENCE [LARGE SCALE GENOMIC DNA]</scope>
    <source>
        <strain evidence="9">CCUG 48316</strain>
    </source>
</reference>
<proteinExistence type="inferred from homology"/>
<dbReference type="Pfam" id="PF02534">
    <property type="entry name" value="T4SS-DNA_transf"/>
    <property type="match status" value="1"/>
</dbReference>
<dbReference type="SUPFAM" id="SSF52540">
    <property type="entry name" value="P-loop containing nucleoside triphosphate hydrolases"/>
    <property type="match status" value="1"/>
</dbReference>
<keyword evidence="4 7" id="KW-0812">Transmembrane</keyword>
<keyword evidence="5 7" id="KW-1133">Transmembrane helix</keyword>
<feature type="transmembrane region" description="Helical" evidence="7">
    <location>
        <begin position="593"/>
        <end position="616"/>
    </location>
</feature>
<dbReference type="EMBL" id="JBHSWN010000004">
    <property type="protein sequence ID" value="MFC6792954.1"/>
    <property type="molecule type" value="Genomic_DNA"/>
</dbReference>
<evidence type="ECO:0000256" key="7">
    <source>
        <dbReference type="SAM" id="Phobius"/>
    </source>
</evidence>
<evidence type="ECO:0000256" key="4">
    <source>
        <dbReference type="ARBA" id="ARBA00022692"/>
    </source>
</evidence>
<dbReference type="Gene3D" id="3.40.50.300">
    <property type="entry name" value="P-loop containing nucleotide triphosphate hydrolases"/>
    <property type="match status" value="1"/>
</dbReference>
<dbReference type="RefSeq" id="WP_378975820.1">
    <property type="nucleotide sequence ID" value="NZ_JBHSWN010000004.1"/>
</dbReference>
<dbReference type="PANTHER" id="PTHR37937:SF1">
    <property type="entry name" value="CONJUGATIVE TRANSFER: DNA TRANSPORT"/>
    <property type="match status" value="1"/>
</dbReference>
<keyword evidence="3" id="KW-1003">Cell membrane</keyword>
<evidence type="ECO:0000256" key="2">
    <source>
        <dbReference type="ARBA" id="ARBA00008806"/>
    </source>
</evidence>
<evidence type="ECO:0000256" key="3">
    <source>
        <dbReference type="ARBA" id="ARBA00022475"/>
    </source>
</evidence>
<evidence type="ECO:0000256" key="6">
    <source>
        <dbReference type="ARBA" id="ARBA00023136"/>
    </source>
</evidence>
<sequence>FGVDPDTGAEVGIETERHAITFAGSGGGKGAGLIIPNLMRWPYAALVIDPKGENAEKTAKARKDMGQKVGVFDPFEDAKVGKRLRVSINPLNPAGKPDVVPSREDILAIADGIVRRTDPEADKWDNGARTIIAGMIDYVCRALRPDQRTLPMARRALMQPDGEPGRPARLDGEGREIEPALPATGLIAIAEEMTTLGGLATAAGVSILTALRSGRGADSEYLSGARQHSSWLDSPEMEAALSSTTFKLSDLAKGKASLFVVLSYGRMELYGAFLRLVVRVAQNTIAEAGNRRGPDQKCLFILDEFATLGTMTEIQKAFGNMRSYGLQIWPFLQDYGQLEYLYGKSGSGTFFANSDAQIYFNLSDDMTLDRVSNLLDKTLPNEAAEGPPDHDAFQEVPFKPFIHSRWYESKDAARLRHEVDQRNAKEKHESARRGLDDKYRHKMAAAGGARMPPDKVAELTGKRSATEPSEFMIVFAPAGDVLKVKLAPYYNNPLPALVPVEAKTNNAIGMQELTRAQMLKDVKAHDNIAGYKEVGYYVAEFLIYNIPFTDKIEQEIGWALENGHYKWYLAGFTALVALLIWAGFITIPNLIGGLILLFFILIAIKQILPVIGYAVVKFYRLKFWLRP</sequence>
<dbReference type="Proteomes" id="UP001596292">
    <property type="component" value="Unassembled WGS sequence"/>
</dbReference>
<dbReference type="InterPro" id="IPR003688">
    <property type="entry name" value="TraG/VirD4"/>
</dbReference>
<evidence type="ECO:0000313" key="8">
    <source>
        <dbReference type="EMBL" id="MFC6792954.1"/>
    </source>
</evidence>
<evidence type="ECO:0000256" key="1">
    <source>
        <dbReference type="ARBA" id="ARBA00004651"/>
    </source>
</evidence>
<evidence type="ECO:0000313" key="9">
    <source>
        <dbReference type="Proteomes" id="UP001596292"/>
    </source>
</evidence>
<name>A0ABW2BR33_9HYPH</name>
<keyword evidence="9" id="KW-1185">Reference proteome</keyword>
<dbReference type="PANTHER" id="PTHR37937">
    <property type="entry name" value="CONJUGATIVE TRANSFER: DNA TRANSPORT"/>
    <property type="match status" value="1"/>
</dbReference>
<protein>
    <submittedName>
        <fullName evidence="8">Type IV secretory system conjugative DNA transfer family protein</fullName>
    </submittedName>
</protein>
<feature type="non-terminal residue" evidence="8">
    <location>
        <position position="1"/>
    </location>
</feature>
<comment type="subcellular location">
    <subcellularLocation>
        <location evidence="1">Cell membrane</location>
        <topology evidence="1">Multi-pass membrane protein</topology>
    </subcellularLocation>
</comment>
<dbReference type="InterPro" id="IPR027417">
    <property type="entry name" value="P-loop_NTPase"/>
</dbReference>
<organism evidence="8 9">
    <name type="scientific">Methylobacterium komagatae</name>
    <dbReference type="NCBI Taxonomy" id="374425"/>
    <lineage>
        <taxon>Bacteria</taxon>
        <taxon>Pseudomonadati</taxon>
        <taxon>Pseudomonadota</taxon>
        <taxon>Alphaproteobacteria</taxon>
        <taxon>Hyphomicrobiales</taxon>
        <taxon>Methylobacteriaceae</taxon>
        <taxon>Methylobacterium</taxon>
    </lineage>
</organism>
<dbReference type="InterPro" id="IPR051539">
    <property type="entry name" value="T4SS-coupling_protein"/>
</dbReference>
<gene>
    <name evidence="8" type="ORF">ACFQE0_27390</name>
</gene>
<comment type="similarity">
    <text evidence="2">Belongs to the VirD4/TraG family.</text>
</comment>
<evidence type="ECO:0000256" key="5">
    <source>
        <dbReference type="ARBA" id="ARBA00022989"/>
    </source>
</evidence>
<keyword evidence="6 7" id="KW-0472">Membrane</keyword>
<dbReference type="CDD" id="cd01127">
    <property type="entry name" value="TrwB_TraG_TraD_VirD4"/>
    <property type="match status" value="1"/>
</dbReference>
<feature type="transmembrane region" description="Helical" evidence="7">
    <location>
        <begin position="567"/>
        <end position="587"/>
    </location>
</feature>